<dbReference type="Gene3D" id="1.10.260.40">
    <property type="entry name" value="lambda repressor-like DNA-binding domains"/>
    <property type="match status" value="1"/>
</dbReference>
<keyword evidence="2" id="KW-1133">Transmembrane helix</keyword>
<evidence type="ECO:0000313" key="5">
    <source>
        <dbReference type="Proteomes" id="UP001589855"/>
    </source>
</evidence>
<evidence type="ECO:0000256" key="2">
    <source>
        <dbReference type="SAM" id="Phobius"/>
    </source>
</evidence>
<dbReference type="CDD" id="cd00093">
    <property type="entry name" value="HTH_XRE"/>
    <property type="match status" value="1"/>
</dbReference>
<dbReference type="RefSeq" id="WP_137645589.1">
    <property type="nucleotide sequence ID" value="NZ_CBCRXD010000022.1"/>
</dbReference>
<organism evidence="4 5">
    <name type="scientific">Lactiplantibacillus plajomi</name>
    <dbReference type="NCBI Taxonomy" id="1457217"/>
    <lineage>
        <taxon>Bacteria</taxon>
        <taxon>Bacillati</taxon>
        <taxon>Bacillota</taxon>
        <taxon>Bacilli</taxon>
        <taxon>Lactobacillales</taxon>
        <taxon>Lactobacillaceae</taxon>
        <taxon>Lactiplantibacillus</taxon>
    </lineage>
</organism>
<comment type="caution">
    <text evidence="4">The sequence shown here is derived from an EMBL/GenBank/DDBJ whole genome shotgun (WGS) entry which is preliminary data.</text>
</comment>
<gene>
    <name evidence="4" type="ORF">ACFFGS_07110</name>
</gene>
<sequence length="222" mass="25381">MDLGSQLKRQREQQHLTQQGLADQLHVTRQTVSRWENGNTYPNLDTLVELSECLAISLDKLLKSDQPKTVPVVQKISRDVRLKRRYRRWLIGIGVGVAVILALLATFSWGHRQQVAIIDRVNPFLRTQQGYTVLPAHQTKLTVDTFVADDPFGSGSWLHVTTGQHGSTNRWALVRHRGAYVSGVRLVTQHQIPLPMREQAGRVYLKYSPRADGPRSSWRFWN</sequence>
<evidence type="ECO:0000259" key="3">
    <source>
        <dbReference type="PROSITE" id="PS50943"/>
    </source>
</evidence>
<dbReference type="SUPFAM" id="SSF47413">
    <property type="entry name" value="lambda repressor-like DNA-binding domains"/>
    <property type="match status" value="1"/>
</dbReference>
<dbReference type="EMBL" id="JBHLUK010000062">
    <property type="protein sequence ID" value="MFC0423890.1"/>
    <property type="molecule type" value="Genomic_DNA"/>
</dbReference>
<keyword evidence="1" id="KW-0238">DNA-binding</keyword>
<proteinExistence type="predicted"/>
<protein>
    <submittedName>
        <fullName evidence="4">Helix-turn-helix domain-containing protein</fullName>
    </submittedName>
</protein>
<keyword evidence="2" id="KW-0472">Membrane</keyword>
<evidence type="ECO:0000256" key="1">
    <source>
        <dbReference type="ARBA" id="ARBA00023125"/>
    </source>
</evidence>
<feature type="domain" description="HTH cro/C1-type" evidence="3">
    <location>
        <begin position="7"/>
        <end position="61"/>
    </location>
</feature>
<dbReference type="Proteomes" id="UP001589855">
    <property type="component" value="Unassembled WGS sequence"/>
</dbReference>
<evidence type="ECO:0000313" key="4">
    <source>
        <dbReference type="EMBL" id="MFC0423890.1"/>
    </source>
</evidence>
<dbReference type="PANTHER" id="PTHR46558">
    <property type="entry name" value="TRACRIPTIONAL REGULATORY PROTEIN-RELATED-RELATED"/>
    <property type="match status" value="1"/>
</dbReference>
<dbReference type="PROSITE" id="PS50943">
    <property type="entry name" value="HTH_CROC1"/>
    <property type="match status" value="1"/>
</dbReference>
<accession>A0ABV6K347</accession>
<dbReference type="InterPro" id="IPR010982">
    <property type="entry name" value="Lambda_DNA-bd_dom_sf"/>
</dbReference>
<dbReference type="PANTHER" id="PTHR46558:SF15">
    <property type="entry name" value="HELIX-TURN-HELIX DOMAIN PROTEIN"/>
    <property type="match status" value="1"/>
</dbReference>
<dbReference type="InterPro" id="IPR001387">
    <property type="entry name" value="Cro/C1-type_HTH"/>
</dbReference>
<feature type="transmembrane region" description="Helical" evidence="2">
    <location>
        <begin position="89"/>
        <end position="110"/>
    </location>
</feature>
<dbReference type="Pfam" id="PF01381">
    <property type="entry name" value="HTH_3"/>
    <property type="match status" value="1"/>
</dbReference>
<keyword evidence="2" id="KW-0812">Transmembrane</keyword>
<dbReference type="SMART" id="SM00530">
    <property type="entry name" value="HTH_XRE"/>
    <property type="match status" value="1"/>
</dbReference>
<reference evidence="4 5" key="1">
    <citation type="submission" date="2024-09" db="EMBL/GenBank/DDBJ databases">
        <authorList>
            <person name="Sun Q."/>
            <person name="Mori K."/>
        </authorList>
    </citation>
    <scope>NUCLEOTIDE SEQUENCE [LARGE SCALE GENOMIC DNA]</scope>
    <source>
        <strain evidence="4 5">TBRC 4575</strain>
    </source>
</reference>
<name>A0ABV6K347_9LACO</name>
<keyword evidence="5" id="KW-1185">Reference proteome</keyword>